<feature type="region of interest" description="Disordered" evidence="1">
    <location>
        <begin position="42"/>
        <end position="141"/>
    </location>
</feature>
<reference evidence="2" key="1">
    <citation type="submission" date="2023-10" db="EMBL/GenBank/DDBJ databases">
        <authorList>
            <person name="Chen Y."/>
            <person name="Shah S."/>
            <person name="Dougan E. K."/>
            <person name="Thang M."/>
            <person name="Chan C."/>
        </authorList>
    </citation>
    <scope>NUCLEOTIDE SEQUENCE [LARGE SCALE GENOMIC DNA]</scope>
</reference>
<name>A0ABN9RH05_9DINO</name>
<evidence type="ECO:0000313" key="3">
    <source>
        <dbReference type="Proteomes" id="UP001189429"/>
    </source>
</evidence>
<sequence length="141" mass="14218">MHVQGTLACQAAERLNSSLAGSQSAAELACCTGRAMKDRNGCWGGGGRMHSAECPAPGTRALRCSGSSARRAAAGGAGRAGPPRLAGATAGAPKAAQASSSEEPPRPSRRLWRSDARSTLLGAKSAPSHRLPGADGRGWTL</sequence>
<accession>A0ABN9RH05</accession>
<evidence type="ECO:0000256" key="1">
    <source>
        <dbReference type="SAM" id="MobiDB-lite"/>
    </source>
</evidence>
<dbReference type="EMBL" id="CAUYUJ010006703">
    <property type="protein sequence ID" value="CAK0818338.1"/>
    <property type="molecule type" value="Genomic_DNA"/>
</dbReference>
<organism evidence="2 3">
    <name type="scientific">Prorocentrum cordatum</name>
    <dbReference type="NCBI Taxonomy" id="2364126"/>
    <lineage>
        <taxon>Eukaryota</taxon>
        <taxon>Sar</taxon>
        <taxon>Alveolata</taxon>
        <taxon>Dinophyceae</taxon>
        <taxon>Prorocentrales</taxon>
        <taxon>Prorocentraceae</taxon>
        <taxon>Prorocentrum</taxon>
    </lineage>
</organism>
<dbReference type="Proteomes" id="UP001189429">
    <property type="component" value="Unassembled WGS sequence"/>
</dbReference>
<protein>
    <submittedName>
        <fullName evidence="2">Uncharacterized protein</fullName>
    </submittedName>
</protein>
<feature type="compositionally biased region" description="Low complexity" evidence="1">
    <location>
        <begin position="60"/>
        <end position="102"/>
    </location>
</feature>
<proteinExistence type="predicted"/>
<gene>
    <name evidence="2" type="ORF">PCOR1329_LOCUS20665</name>
</gene>
<keyword evidence="3" id="KW-1185">Reference proteome</keyword>
<evidence type="ECO:0000313" key="2">
    <source>
        <dbReference type="EMBL" id="CAK0818338.1"/>
    </source>
</evidence>
<comment type="caution">
    <text evidence="2">The sequence shown here is derived from an EMBL/GenBank/DDBJ whole genome shotgun (WGS) entry which is preliminary data.</text>
</comment>